<dbReference type="GO" id="GO:0005506">
    <property type="term" value="F:iron ion binding"/>
    <property type="evidence" value="ECO:0007669"/>
    <property type="project" value="InterPro"/>
</dbReference>
<keyword evidence="2" id="KW-1185">Reference proteome</keyword>
<dbReference type="GO" id="GO:0016705">
    <property type="term" value="F:oxidoreductase activity, acting on paired donors, with incorporation or reduction of molecular oxygen"/>
    <property type="evidence" value="ECO:0007669"/>
    <property type="project" value="InterPro"/>
</dbReference>
<dbReference type="PANTHER" id="PTHR24301:SF2">
    <property type="entry name" value="THROMBOXANE-A SYNTHASE"/>
    <property type="match status" value="1"/>
</dbReference>
<dbReference type="Proteomes" id="UP000297245">
    <property type="component" value="Unassembled WGS sequence"/>
</dbReference>
<dbReference type="GO" id="GO:0004497">
    <property type="term" value="F:monooxygenase activity"/>
    <property type="evidence" value="ECO:0007669"/>
    <property type="project" value="InterPro"/>
</dbReference>
<gene>
    <name evidence="1" type="ORF">K435DRAFT_873323</name>
</gene>
<dbReference type="InterPro" id="IPR001128">
    <property type="entry name" value="Cyt_P450"/>
</dbReference>
<dbReference type="Gene3D" id="1.10.630.10">
    <property type="entry name" value="Cytochrome P450"/>
    <property type="match status" value="1"/>
</dbReference>
<dbReference type="GO" id="GO:0020037">
    <property type="term" value="F:heme binding"/>
    <property type="evidence" value="ECO:0007669"/>
    <property type="project" value="InterPro"/>
</dbReference>
<dbReference type="InterPro" id="IPR036396">
    <property type="entry name" value="Cyt_P450_sf"/>
</dbReference>
<dbReference type="OrthoDB" id="1470350at2759"/>
<accession>A0A4S8KZT1</accession>
<reference evidence="1 2" key="1">
    <citation type="journal article" date="2019" name="Nat. Ecol. Evol.">
        <title>Megaphylogeny resolves global patterns of mushroom evolution.</title>
        <authorList>
            <person name="Varga T."/>
            <person name="Krizsan K."/>
            <person name="Foldi C."/>
            <person name="Dima B."/>
            <person name="Sanchez-Garcia M."/>
            <person name="Sanchez-Ramirez S."/>
            <person name="Szollosi G.J."/>
            <person name="Szarkandi J.G."/>
            <person name="Papp V."/>
            <person name="Albert L."/>
            <person name="Andreopoulos W."/>
            <person name="Angelini C."/>
            <person name="Antonin V."/>
            <person name="Barry K.W."/>
            <person name="Bougher N.L."/>
            <person name="Buchanan P."/>
            <person name="Buyck B."/>
            <person name="Bense V."/>
            <person name="Catcheside P."/>
            <person name="Chovatia M."/>
            <person name="Cooper J."/>
            <person name="Damon W."/>
            <person name="Desjardin D."/>
            <person name="Finy P."/>
            <person name="Geml J."/>
            <person name="Haridas S."/>
            <person name="Hughes K."/>
            <person name="Justo A."/>
            <person name="Karasinski D."/>
            <person name="Kautmanova I."/>
            <person name="Kiss B."/>
            <person name="Kocsube S."/>
            <person name="Kotiranta H."/>
            <person name="LaButti K.M."/>
            <person name="Lechner B.E."/>
            <person name="Liimatainen K."/>
            <person name="Lipzen A."/>
            <person name="Lukacs Z."/>
            <person name="Mihaltcheva S."/>
            <person name="Morgado L.N."/>
            <person name="Niskanen T."/>
            <person name="Noordeloos M.E."/>
            <person name="Ohm R.A."/>
            <person name="Ortiz-Santana B."/>
            <person name="Ovrebo C."/>
            <person name="Racz N."/>
            <person name="Riley R."/>
            <person name="Savchenko A."/>
            <person name="Shiryaev A."/>
            <person name="Soop K."/>
            <person name="Spirin V."/>
            <person name="Szebenyi C."/>
            <person name="Tomsovsky M."/>
            <person name="Tulloss R.E."/>
            <person name="Uehling J."/>
            <person name="Grigoriev I.V."/>
            <person name="Vagvolgyi C."/>
            <person name="Papp T."/>
            <person name="Martin F.M."/>
            <person name="Miettinen O."/>
            <person name="Hibbett D.S."/>
            <person name="Nagy L.G."/>
        </authorList>
    </citation>
    <scope>NUCLEOTIDE SEQUENCE [LARGE SCALE GENOMIC DNA]</scope>
    <source>
        <strain evidence="1 2">CBS 962.96</strain>
    </source>
</reference>
<evidence type="ECO:0000313" key="2">
    <source>
        <dbReference type="Proteomes" id="UP000297245"/>
    </source>
</evidence>
<dbReference type="AlphaFoldDB" id="A0A4S8KZT1"/>
<dbReference type="SUPFAM" id="SSF48264">
    <property type="entry name" value="Cytochrome P450"/>
    <property type="match status" value="1"/>
</dbReference>
<protein>
    <submittedName>
        <fullName evidence="1">Cytochrome P450</fullName>
    </submittedName>
</protein>
<sequence>MSLDIIGKTSFDFDFGALDNKDGVPLRLKFQNLFQDSVQPSKASMIHRTLKCYSPSIFRMFPSNENICHQDFMNETQKIARDIYARKNLVVGNEEKKGGRDILSVLARANNAEDSKKKLNDSEVLAQVATMVNAGQETISFSTTYLRYELSRHLEDQTRVFHEIRNVRDQIGQDTIPSSNDYDSMSYFNAVIKEALRLHTILADVQREAVNNDVIPLEFPVTTTAGETVNQIPVRKGQRIYMSLGASNQ</sequence>
<evidence type="ECO:0000313" key="1">
    <source>
        <dbReference type="EMBL" id="THU81453.1"/>
    </source>
</evidence>
<proteinExistence type="predicted"/>
<dbReference type="EMBL" id="ML179807">
    <property type="protein sequence ID" value="THU81453.1"/>
    <property type="molecule type" value="Genomic_DNA"/>
</dbReference>
<name>A0A4S8KZT1_DENBC</name>
<dbReference type="PANTHER" id="PTHR24301">
    <property type="entry name" value="THROMBOXANE-A SYNTHASE"/>
    <property type="match status" value="1"/>
</dbReference>
<organism evidence="1 2">
    <name type="scientific">Dendrothele bispora (strain CBS 962.96)</name>
    <dbReference type="NCBI Taxonomy" id="1314807"/>
    <lineage>
        <taxon>Eukaryota</taxon>
        <taxon>Fungi</taxon>
        <taxon>Dikarya</taxon>
        <taxon>Basidiomycota</taxon>
        <taxon>Agaricomycotina</taxon>
        <taxon>Agaricomycetes</taxon>
        <taxon>Agaricomycetidae</taxon>
        <taxon>Agaricales</taxon>
        <taxon>Agaricales incertae sedis</taxon>
        <taxon>Dendrothele</taxon>
    </lineage>
</organism>
<dbReference type="Pfam" id="PF00067">
    <property type="entry name" value="p450"/>
    <property type="match status" value="1"/>
</dbReference>